<organism evidence="3 4">
    <name type="scientific">Egibacter rhizosphaerae</name>
    <dbReference type="NCBI Taxonomy" id="1670831"/>
    <lineage>
        <taxon>Bacteria</taxon>
        <taxon>Bacillati</taxon>
        <taxon>Actinomycetota</taxon>
        <taxon>Nitriliruptoria</taxon>
        <taxon>Egibacterales</taxon>
        <taxon>Egibacteraceae</taxon>
        <taxon>Egibacter</taxon>
    </lineage>
</organism>
<evidence type="ECO:0000256" key="2">
    <source>
        <dbReference type="SAM" id="SignalP"/>
    </source>
</evidence>
<dbReference type="KEGG" id="erz:ER308_11595"/>
<dbReference type="RefSeq" id="WP_131155139.1">
    <property type="nucleotide sequence ID" value="NZ_CP036402.1"/>
</dbReference>
<dbReference type="PROSITE" id="PS51257">
    <property type="entry name" value="PROKAR_LIPOPROTEIN"/>
    <property type="match status" value="1"/>
</dbReference>
<proteinExistence type="predicted"/>
<name>A0A411YGD2_9ACTN</name>
<evidence type="ECO:0000256" key="1">
    <source>
        <dbReference type="SAM" id="MobiDB-lite"/>
    </source>
</evidence>
<evidence type="ECO:0000313" key="3">
    <source>
        <dbReference type="EMBL" id="QBI20142.1"/>
    </source>
</evidence>
<protein>
    <submittedName>
        <fullName evidence="3">Uncharacterized protein</fullName>
    </submittedName>
</protein>
<accession>A0A411YGD2</accession>
<feature type="region of interest" description="Disordered" evidence="1">
    <location>
        <begin position="215"/>
        <end position="247"/>
    </location>
</feature>
<gene>
    <name evidence="3" type="ORF">ER308_11595</name>
</gene>
<dbReference type="EMBL" id="CP036402">
    <property type="protein sequence ID" value="QBI20142.1"/>
    <property type="molecule type" value="Genomic_DNA"/>
</dbReference>
<keyword evidence="2" id="KW-0732">Signal</keyword>
<dbReference type="Proteomes" id="UP000291469">
    <property type="component" value="Chromosome"/>
</dbReference>
<dbReference type="AlphaFoldDB" id="A0A411YGD2"/>
<dbReference type="OrthoDB" id="5177340at2"/>
<feature type="chain" id="PRO_5038553018" evidence="2">
    <location>
        <begin position="23"/>
        <end position="247"/>
    </location>
</feature>
<dbReference type="InterPro" id="IPR015943">
    <property type="entry name" value="WD40/YVTN_repeat-like_dom_sf"/>
</dbReference>
<feature type="signal peptide" evidence="2">
    <location>
        <begin position="1"/>
        <end position="22"/>
    </location>
</feature>
<reference evidence="3 4" key="1">
    <citation type="submission" date="2019-01" db="EMBL/GenBank/DDBJ databases">
        <title>Egibacter rhizosphaerae EGI 80759T.</title>
        <authorList>
            <person name="Chen D.-D."/>
            <person name="Tian Y."/>
            <person name="Jiao J.-Y."/>
            <person name="Zhang X.-T."/>
            <person name="Zhang Y.-G."/>
            <person name="Zhang Y."/>
            <person name="Xiao M."/>
            <person name="Shu W.-S."/>
            <person name="Li W.-J."/>
        </authorList>
    </citation>
    <scope>NUCLEOTIDE SEQUENCE [LARGE SCALE GENOMIC DNA]</scope>
    <source>
        <strain evidence="3 4">EGI 80759</strain>
    </source>
</reference>
<feature type="region of interest" description="Disordered" evidence="1">
    <location>
        <begin position="161"/>
        <end position="186"/>
    </location>
</feature>
<evidence type="ECO:0000313" key="4">
    <source>
        <dbReference type="Proteomes" id="UP000291469"/>
    </source>
</evidence>
<dbReference type="Gene3D" id="2.130.10.10">
    <property type="entry name" value="YVTN repeat-like/Quinoprotein amine dehydrogenase"/>
    <property type="match status" value="1"/>
</dbReference>
<keyword evidence="4" id="KW-1185">Reference proteome</keyword>
<sequence>MAVANTRRVGALATFACGAVLAAGLGGCEDEQAWRTYTADDGLAHDAVESVEIGPGGVVWAGTHAGVSRFDDQEWTTLSHQQAAPIGSRADQVAVGPDGGAWVASWEGVASFDGQRWSAHGEADGLPDWPVTAVAVTDDEEVLAASESVYRFDGRRSLDSAPSHRGHFSLSLPGAGLGQSRSGRQEAMSRCSAVSCSDASASRLRMRRASLRNIPMASTVSAPWQARTRGRSEVDCRAGAPAGGRGS</sequence>
<dbReference type="SUPFAM" id="SSF63829">
    <property type="entry name" value="Calcium-dependent phosphotriesterase"/>
    <property type="match status" value="1"/>
</dbReference>